<reference evidence="5" key="1">
    <citation type="journal article" date="2019" name="Int. J. Syst. Evol. Microbiol.">
        <title>The Global Catalogue of Microorganisms (GCM) 10K type strain sequencing project: providing services to taxonomists for standard genome sequencing and annotation.</title>
        <authorList>
            <consortium name="The Broad Institute Genomics Platform"/>
            <consortium name="The Broad Institute Genome Sequencing Center for Infectious Disease"/>
            <person name="Wu L."/>
            <person name="Ma J."/>
        </authorList>
    </citation>
    <scope>NUCLEOTIDE SEQUENCE [LARGE SCALE GENOMIC DNA]</scope>
    <source>
        <strain evidence="5">JCM 6307</strain>
    </source>
</reference>
<protein>
    <submittedName>
        <fullName evidence="4">TetR/AcrR family transcriptional regulator</fullName>
    </submittedName>
</protein>
<evidence type="ECO:0000313" key="5">
    <source>
        <dbReference type="Proteomes" id="UP001501358"/>
    </source>
</evidence>
<keyword evidence="1 2" id="KW-0238">DNA-binding</keyword>
<dbReference type="InterPro" id="IPR001647">
    <property type="entry name" value="HTH_TetR"/>
</dbReference>
<accession>A0ABP5Z7Q4</accession>
<dbReference type="Proteomes" id="UP001501358">
    <property type="component" value="Unassembled WGS sequence"/>
</dbReference>
<evidence type="ECO:0000256" key="2">
    <source>
        <dbReference type="PROSITE-ProRule" id="PRU00335"/>
    </source>
</evidence>
<dbReference type="RefSeq" id="WP_344383906.1">
    <property type="nucleotide sequence ID" value="NZ_BAAATA010000018.1"/>
</dbReference>
<evidence type="ECO:0000313" key="4">
    <source>
        <dbReference type="EMBL" id="GAA2493954.1"/>
    </source>
</evidence>
<dbReference type="Gene3D" id="1.10.357.10">
    <property type="entry name" value="Tetracycline Repressor, domain 2"/>
    <property type="match status" value="1"/>
</dbReference>
<feature type="DNA-binding region" description="H-T-H motif" evidence="2">
    <location>
        <begin position="57"/>
        <end position="76"/>
    </location>
</feature>
<keyword evidence="5" id="KW-1185">Reference proteome</keyword>
<dbReference type="PANTHER" id="PTHR30055">
    <property type="entry name" value="HTH-TYPE TRANSCRIPTIONAL REGULATOR RUTR"/>
    <property type="match status" value="1"/>
</dbReference>
<name>A0ABP5Z7Q4_9ACTN</name>
<dbReference type="PANTHER" id="PTHR30055:SF209">
    <property type="entry name" value="POSSIBLE TRANSCRIPTIONAL REGULATORY PROTEIN (PROBABLY TETR-FAMILY)"/>
    <property type="match status" value="1"/>
</dbReference>
<evidence type="ECO:0000256" key="1">
    <source>
        <dbReference type="ARBA" id="ARBA00023125"/>
    </source>
</evidence>
<organism evidence="4 5">
    <name type="scientific">Streptomyces thermolineatus</name>
    <dbReference type="NCBI Taxonomy" id="44033"/>
    <lineage>
        <taxon>Bacteria</taxon>
        <taxon>Bacillati</taxon>
        <taxon>Actinomycetota</taxon>
        <taxon>Actinomycetes</taxon>
        <taxon>Kitasatosporales</taxon>
        <taxon>Streptomycetaceae</taxon>
        <taxon>Streptomyces</taxon>
    </lineage>
</organism>
<dbReference type="Pfam" id="PF00440">
    <property type="entry name" value="TetR_N"/>
    <property type="match status" value="1"/>
</dbReference>
<gene>
    <name evidence="4" type="ORF">GCM10010406_32500</name>
</gene>
<sequence>MSQYPPAQGAPVPEPSVRVLPVVDGVQPERADAARNRARLLEAASRLVAEHGAGHVTMEAVAAAASVGKGTVFRRFGDRAGLMRALLDHAEQAYQKAFLFGPAPLGPGSPAAERLEAFGIATLRHLETYVDLYLASERCPTRRYSFPARAVQATHVAALLRQAGVTGDVELLTQALLGYLDAGLVNHLRTVRRLPAERVEAGWKDLVARMVREDH</sequence>
<dbReference type="InterPro" id="IPR009057">
    <property type="entry name" value="Homeodomain-like_sf"/>
</dbReference>
<comment type="caution">
    <text evidence="4">The sequence shown here is derived from an EMBL/GenBank/DDBJ whole genome shotgun (WGS) entry which is preliminary data.</text>
</comment>
<dbReference type="SUPFAM" id="SSF46689">
    <property type="entry name" value="Homeodomain-like"/>
    <property type="match status" value="1"/>
</dbReference>
<dbReference type="EMBL" id="BAAATA010000018">
    <property type="protein sequence ID" value="GAA2493954.1"/>
    <property type="molecule type" value="Genomic_DNA"/>
</dbReference>
<evidence type="ECO:0000259" key="3">
    <source>
        <dbReference type="PROSITE" id="PS50977"/>
    </source>
</evidence>
<dbReference type="PRINTS" id="PR00455">
    <property type="entry name" value="HTHTETR"/>
</dbReference>
<proteinExistence type="predicted"/>
<feature type="domain" description="HTH tetR-type" evidence="3">
    <location>
        <begin position="34"/>
        <end position="94"/>
    </location>
</feature>
<dbReference type="InterPro" id="IPR050109">
    <property type="entry name" value="HTH-type_TetR-like_transc_reg"/>
</dbReference>
<dbReference type="PROSITE" id="PS50977">
    <property type="entry name" value="HTH_TETR_2"/>
    <property type="match status" value="1"/>
</dbReference>